<dbReference type="OrthoDB" id="7365273at2"/>
<evidence type="ECO:0000313" key="3">
    <source>
        <dbReference type="Proteomes" id="UP000403266"/>
    </source>
</evidence>
<dbReference type="Proteomes" id="UP000403266">
    <property type="component" value="Unassembled WGS sequence"/>
</dbReference>
<dbReference type="AlphaFoldDB" id="A0A5N7MSZ7"/>
<reference evidence="2 3" key="1">
    <citation type="journal article" date="2019" name="Syst. Appl. Microbiol.">
        <title>Microvirga tunisiensis sp. nov., a root nodule symbiotic bacterium isolated from Lupinus micranthus and L. luteus grown in Northern Tunisia.</title>
        <authorList>
            <person name="Msaddak A."/>
            <person name="Rejili M."/>
            <person name="Duran D."/>
            <person name="Mars M."/>
            <person name="Palacios J.M."/>
            <person name="Ruiz-Argueso T."/>
            <person name="Rey L."/>
            <person name="Imperial J."/>
        </authorList>
    </citation>
    <scope>NUCLEOTIDE SEQUENCE [LARGE SCALE GENOMIC DNA]</scope>
    <source>
        <strain evidence="2 3">Lmie10</strain>
    </source>
</reference>
<dbReference type="SMART" id="SM00530">
    <property type="entry name" value="HTH_XRE"/>
    <property type="match status" value="1"/>
</dbReference>
<proteinExistence type="predicted"/>
<evidence type="ECO:0000313" key="2">
    <source>
        <dbReference type="EMBL" id="MPR27136.1"/>
    </source>
</evidence>
<dbReference type="GO" id="GO:0003677">
    <property type="term" value="F:DNA binding"/>
    <property type="evidence" value="ECO:0007669"/>
    <property type="project" value="InterPro"/>
</dbReference>
<dbReference type="CDD" id="cd00093">
    <property type="entry name" value="HTH_XRE"/>
    <property type="match status" value="1"/>
</dbReference>
<dbReference type="RefSeq" id="WP_152713280.1">
    <property type="nucleotide sequence ID" value="NZ_VOSJ01000074.1"/>
</dbReference>
<organism evidence="2 3">
    <name type="scientific">Microvirga tunisiensis</name>
    <dbReference type="NCBI Taxonomy" id="2108360"/>
    <lineage>
        <taxon>Bacteria</taxon>
        <taxon>Pseudomonadati</taxon>
        <taxon>Pseudomonadota</taxon>
        <taxon>Alphaproteobacteria</taxon>
        <taxon>Hyphomicrobiales</taxon>
        <taxon>Methylobacteriaceae</taxon>
        <taxon>Microvirga</taxon>
    </lineage>
</organism>
<accession>A0A5N7MSZ7</accession>
<keyword evidence="3" id="KW-1185">Reference proteome</keyword>
<dbReference type="SUPFAM" id="SSF47413">
    <property type="entry name" value="lambda repressor-like DNA-binding domains"/>
    <property type="match status" value="1"/>
</dbReference>
<dbReference type="PROSITE" id="PS50943">
    <property type="entry name" value="HTH_CROC1"/>
    <property type="match status" value="1"/>
</dbReference>
<evidence type="ECO:0000259" key="1">
    <source>
        <dbReference type="PROSITE" id="PS50943"/>
    </source>
</evidence>
<feature type="domain" description="HTH cro/C1-type" evidence="1">
    <location>
        <begin position="24"/>
        <end position="55"/>
    </location>
</feature>
<dbReference type="EMBL" id="VOSK01000074">
    <property type="protein sequence ID" value="MPR27136.1"/>
    <property type="molecule type" value="Genomic_DNA"/>
</dbReference>
<dbReference type="Pfam" id="PF01381">
    <property type="entry name" value="HTH_3"/>
    <property type="match status" value="1"/>
</dbReference>
<dbReference type="InterPro" id="IPR001387">
    <property type="entry name" value="Cro/C1-type_HTH"/>
</dbReference>
<dbReference type="Gene3D" id="1.10.260.40">
    <property type="entry name" value="lambda repressor-like DNA-binding domains"/>
    <property type="match status" value="1"/>
</dbReference>
<gene>
    <name evidence="2" type="ORF">FS320_18425</name>
</gene>
<name>A0A5N7MSZ7_9HYPH</name>
<dbReference type="InterPro" id="IPR010982">
    <property type="entry name" value="Lambda_DNA-bd_dom_sf"/>
</dbReference>
<sequence length="113" mass="12536">MPKRSMKTHSRQAAQAIQLLGHLIKVRRLELKITAEDLAARAGISRALLYRIERGDPACSIGAVFEVAAIVGVPLFGDDTGGTLASHLQRYERELMLLPRAVRNSHKPVYDDF</sequence>
<protein>
    <submittedName>
        <fullName evidence="2">Helix-turn-helix transcriptional regulator</fullName>
    </submittedName>
</protein>
<comment type="caution">
    <text evidence="2">The sequence shown here is derived from an EMBL/GenBank/DDBJ whole genome shotgun (WGS) entry which is preliminary data.</text>
</comment>